<name>X1I7P5_9ZZZZ</name>
<evidence type="ECO:0000313" key="2">
    <source>
        <dbReference type="EMBL" id="GAH62114.1"/>
    </source>
</evidence>
<feature type="non-terminal residue" evidence="2">
    <location>
        <position position="260"/>
    </location>
</feature>
<dbReference type="Pfam" id="PF18961">
    <property type="entry name" value="DUF5703_N"/>
    <property type="match status" value="1"/>
</dbReference>
<organism evidence="2">
    <name type="scientific">marine sediment metagenome</name>
    <dbReference type="NCBI Taxonomy" id="412755"/>
    <lineage>
        <taxon>unclassified sequences</taxon>
        <taxon>metagenomes</taxon>
        <taxon>ecological metagenomes</taxon>
    </lineage>
</organism>
<dbReference type="InterPro" id="IPR008928">
    <property type="entry name" value="6-hairpin_glycosidase_sf"/>
</dbReference>
<dbReference type="EMBL" id="BARU01032847">
    <property type="protein sequence ID" value="GAH62114.1"/>
    <property type="molecule type" value="Genomic_DNA"/>
</dbReference>
<dbReference type="Gene3D" id="1.50.10.10">
    <property type="match status" value="1"/>
</dbReference>
<dbReference type="SUPFAM" id="SSF48208">
    <property type="entry name" value="Six-hairpin glycosidases"/>
    <property type="match status" value="1"/>
</dbReference>
<dbReference type="InterPro" id="IPR043757">
    <property type="entry name" value="DUF5703_N"/>
</dbReference>
<reference evidence="2" key="1">
    <citation type="journal article" date="2014" name="Front. Microbiol.">
        <title>High frequency of phylogenetically diverse reductive dehalogenase-homologous genes in deep subseafloor sedimentary metagenomes.</title>
        <authorList>
            <person name="Kawai M."/>
            <person name="Futagami T."/>
            <person name="Toyoda A."/>
            <person name="Takaki Y."/>
            <person name="Nishi S."/>
            <person name="Hori S."/>
            <person name="Arai W."/>
            <person name="Tsubouchi T."/>
            <person name="Morono Y."/>
            <person name="Uchiyama I."/>
            <person name="Ito T."/>
            <person name="Fujiyama A."/>
            <person name="Inagaki F."/>
            <person name="Takami H."/>
        </authorList>
    </citation>
    <scope>NUCLEOTIDE SEQUENCE</scope>
    <source>
        <strain evidence="2">Expedition CK06-06</strain>
    </source>
</reference>
<protein>
    <recommendedName>
        <fullName evidence="1">DUF5703 domain-containing protein</fullName>
    </recommendedName>
</protein>
<comment type="caution">
    <text evidence="2">The sequence shown here is derived from an EMBL/GenBank/DDBJ whole genome shotgun (WGS) entry which is preliminary data.</text>
</comment>
<proteinExistence type="predicted"/>
<gene>
    <name evidence="2" type="ORF">S03H2_51745</name>
</gene>
<sequence>GTSEGKYVLTDYKAWELRSRSPAKSHELKVILHTARTASIDDWKEQLRELAAFSAMFESKAFQKNLTWWRQFWDRSHIFLNPDQPAEDDKVWQIGRNYQLFRYMLGCNAYGEYPTKFNGGLFTYDPVLVEERRKHTPDWRAWGGGSFTAQNQRLLYWPMLKSGDFDMMPSQFDFYRRALPNATLRVKTYWGHDGCCFAEQLANYGLPIPSHYGWLNSKGRRNRPADLEPGVQVNGAVNYHYEAQLEFSFMILKYYQYTHS</sequence>
<feature type="non-terminal residue" evidence="2">
    <location>
        <position position="1"/>
    </location>
</feature>
<accession>X1I7P5</accession>
<dbReference type="InterPro" id="IPR012341">
    <property type="entry name" value="6hp_glycosidase-like_sf"/>
</dbReference>
<dbReference type="AlphaFoldDB" id="X1I7P5"/>
<feature type="domain" description="DUF5703" evidence="1">
    <location>
        <begin position="2"/>
        <end position="78"/>
    </location>
</feature>
<dbReference type="GO" id="GO:0005975">
    <property type="term" value="P:carbohydrate metabolic process"/>
    <property type="evidence" value="ECO:0007669"/>
    <property type="project" value="InterPro"/>
</dbReference>
<evidence type="ECO:0000259" key="1">
    <source>
        <dbReference type="Pfam" id="PF18961"/>
    </source>
</evidence>